<keyword evidence="6" id="KW-0808">Transferase</keyword>
<keyword evidence="3" id="KW-0723">Serine/threonine-protein kinase</keyword>
<dbReference type="InterPro" id="IPR001245">
    <property type="entry name" value="Ser-Thr/Tyr_kinase_cat_dom"/>
</dbReference>
<evidence type="ECO:0000256" key="7">
    <source>
        <dbReference type="ARBA" id="ARBA00022692"/>
    </source>
</evidence>
<reference evidence="21" key="1">
    <citation type="submission" date="2024-06" db="EMBL/GenBank/DDBJ databases">
        <authorList>
            <person name="Ryan C."/>
        </authorList>
    </citation>
    <scope>NUCLEOTIDE SEQUENCE [LARGE SCALE GENOMIC DNA]</scope>
</reference>
<keyword evidence="21" id="KW-1185">Reference proteome</keyword>
<dbReference type="InterPro" id="IPR055414">
    <property type="entry name" value="LRR_R13L4/SHOC2-like"/>
</dbReference>
<keyword evidence="9" id="KW-0677">Repeat</keyword>
<evidence type="ECO:0000256" key="11">
    <source>
        <dbReference type="ARBA" id="ARBA00022777"/>
    </source>
</evidence>
<evidence type="ECO:0000256" key="9">
    <source>
        <dbReference type="ARBA" id="ARBA00022737"/>
    </source>
</evidence>
<dbReference type="PANTHER" id="PTHR48006">
    <property type="entry name" value="LEUCINE-RICH REPEAT-CONTAINING PROTEIN DDB_G0281931-RELATED"/>
    <property type="match status" value="1"/>
</dbReference>
<dbReference type="InterPro" id="IPR021720">
    <property type="entry name" value="Malectin_dom"/>
</dbReference>
<dbReference type="PROSITE" id="PS00108">
    <property type="entry name" value="PROTEIN_KINASE_ST"/>
    <property type="match status" value="1"/>
</dbReference>
<evidence type="ECO:0000256" key="13">
    <source>
        <dbReference type="ARBA" id="ARBA00022989"/>
    </source>
</evidence>
<organism evidence="20 21">
    <name type="scientific">Urochloa decumbens</name>
    <dbReference type="NCBI Taxonomy" id="240449"/>
    <lineage>
        <taxon>Eukaryota</taxon>
        <taxon>Viridiplantae</taxon>
        <taxon>Streptophyta</taxon>
        <taxon>Embryophyta</taxon>
        <taxon>Tracheophyta</taxon>
        <taxon>Spermatophyta</taxon>
        <taxon>Magnoliopsida</taxon>
        <taxon>Liliopsida</taxon>
        <taxon>Poales</taxon>
        <taxon>Poaceae</taxon>
        <taxon>PACMAD clade</taxon>
        <taxon>Panicoideae</taxon>
        <taxon>Panicodae</taxon>
        <taxon>Paniceae</taxon>
        <taxon>Melinidinae</taxon>
        <taxon>Urochloa</taxon>
    </lineage>
</organism>
<proteinExistence type="predicted"/>
<evidence type="ECO:0000256" key="1">
    <source>
        <dbReference type="ARBA" id="ARBA00004167"/>
    </source>
</evidence>
<evidence type="ECO:0000256" key="2">
    <source>
        <dbReference type="ARBA" id="ARBA00012513"/>
    </source>
</evidence>
<dbReference type="FunFam" id="3.80.10.10:FF:000497">
    <property type="entry name" value="Leucine-rich repeat transmembrane protein kinase"/>
    <property type="match status" value="1"/>
</dbReference>
<keyword evidence="11" id="KW-0418">Kinase</keyword>
<dbReference type="Pfam" id="PF07714">
    <property type="entry name" value="PK_Tyr_Ser-Thr"/>
    <property type="match status" value="1"/>
</dbReference>
<dbReference type="AlphaFoldDB" id="A0ABC9BKR8"/>
<feature type="domain" description="Protein kinase" evidence="19">
    <location>
        <begin position="694"/>
        <end position="968"/>
    </location>
</feature>
<feature type="chain" id="PRO_5044863626" description="non-specific serine/threonine protein kinase" evidence="18">
    <location>
        <begin position="32"/>
        <end position="1027"/>
    </location>
</feature>
<dbReference type="FunFam" id="1.10.510.10:FF:000044">
    <property type="entry name" value="Putative LRR receptor-like serine/threonine-protein kinase"/>
    <property type="match status" value="1"/>
</dbReference>
<evidence type="ECO:0000256" key="12">
    <source>
        <dbReference type="ARBA" id="ARBA00022840"/>
    </source>
</evidence>
<dbReference type="InterPro" id="IPR051824">
    <property type="entry name" value="LRR_Rcpt-Like_S/T_Kinase"/>
</dbReference>
<keyword evidence="13 17" id="KW-1133">Transmembrane helix</keyword>
<keyword evidence="15" id="KW-0675">Receptor</keyword>
<dbReference type="Gene3D" id="1.10.510.10">
    <property type="entry name" value="Transferase(Phosphotransferase) domain 1"/>
    <property type="match status" value="1"/>
</dbReference>
<evidence type="ECO:0000256" key="8">
    <source>
        <dbReference type="ARBA" id="ARBA00022729"/>
    </source>
</evidence>
<evidence type="ECO:0000313" key="21">
    <source>
        <dbReference type="Proteomes" id="UP001497457"/>
    </source>
</evidence>
<dbReference type="Proteomes" id="UP001497457">
    <property type="component" value="Chromosome 26rd"/>
</dbReference>
<evidence type="ECO:0000256" key="15">
    <source>
        <dbReference type="ARBA" id="ARBA00023170"/>
    </source>
</evidence>
<evidence type="ECO:0000256" key="10">
    <source>
        <dbReference type="ARBA" id="ARBA00022741"/>
    </source>
</evidence>
<keyword evidence="4" id="KW-0597">Phosphoprotein</keyword>
<gene>
    <name evidence="20" type="ORF">URODEC1_LOCUS66398</name>
</gene>
<dbReference type="EC" id="2.7.11.1" evidence="2"/>
<dbReference type="Pfam" id="PF11721">
    <property type="entry name" value="Malectin"/>
    <property type="match status" value="1"/>
</dbReference>
<evidence type="ECO:0000256" key="5">
    <source>
        <dbReference type="ARBA" id="ARBA00022614"/>
    </source>
</evidence>
<reference evidence="20 21" key="2">
    <citation type="submission" date="2024-10" db="EMBL/GenBank/DDBJ databases">
        <authorList>
            <person name="Ryan C."/>
        </authorList>
    </citation>
    <scope>NUCLEOTIDE SEQUENCE [LARGE SCALE GENOMIC DNA]</scope>
</reference>
<keyword evidence="5" id="KW-0433">Leucine-rich repeat</keyword>
<keyword evidence="7 17" id="KW-0812">Transmembrane</keyword>
<dbReference type="Pfam" id="PF00560">
    <property type="entry name" value="LRR_1"/>
    <property type="match status" value="2"/>
</dbReference>
<keyword evidence="12" id="KW-0067">ATP-binding</keyword>
<evidence type="ECO:0000259" key="19">
    <source>
        <dbReference type="PROSITE" id="PS50011"/>
    </source>
</evidence>
<evidence type="ECO:0000256" key="16">
    <source>
        <dbReference type="ARBA" id="ARBA00023180"/>
    </source>
</evidence>
<dbReference type="GO" id="GO:0016020">
    <property type="term" value="C:membrane"/>
    <property type="evidence" value="ECO:0007669"/>
    <property type="project" value="UniProtKB-SubCell"/>
</dbReference>
<feature type="transmembrane region" description="Helical" evidence="17">
    <location>
        <begin position="634"/>
        <end position="659"/>
    </location>
</feature>
<dbReference type="Gene3D" id="3.30.200.20">
    <property type="entry name" value="Phosphorylase Kinase, domain 1"/>
    <property type="match status" value="1"/>
</dbReference>
<dbReference type="InterPro" id="IPR011009">
    <property type="entry name" value="Kinase-like_dom_sf"/>
</dbReference>
<keyword evidence="8 18" id="KW-0732">Signal</keyword>
<dbReference type="Pfam" id="PF23598">
    <property type="entry name" value="LRR_14"/>
    <property type="match status" value="1"/>
</dbReference>
<dbReference type="FunFam" id="2.60.120.430:FF:000002">
    <property type="entry name" value="Leucine-rich repeat receptor-like protein kinase"/>
    <property type="match status" value="1"/>
</dbReference>
<dbReference type="CDD" id="cd14066">
    <property type="entry name" value="STKc_IRAK"/>
    <property type="match status" value="1"/>
</dbReference>
<dbReference type="GO" id="GO:0005524">
    <property type="term" value="F:ATP binding"/>
    <property type="evidence" value="ECO:0007669"/>
    <property type="project" value="UniProtKB-KW"/>
</dbReference>
<dbReference type="FunFam" id="3.30.200.20:FF:000140">
    <property type="entry name" value="Leucine-rich repeat receptor-like protein kinase"/>
    <property type="match status" value="1"/>
</dbReference>
<dbReference type="FunFam" id="3.80.10.10:FF:000298">
    <property type="entry name" value="Putative LRR receptor-like serine/threonine-protein kinase"/>
    <property type="match status" value="1"/>
</dbReference>
<dbReference type="InterPro" id="IPR008271">
    <property type="entry name" value="Ser/Thr_kinase_AS"/>
</dbReference>
<sequence length="1027" mass="112577">MTSRHSTSGGGHGRLLLWLLLVCSWVAAARAQQTARTDPVEAKALNTILGRWGLRASTAWNISGELCSGVAVDTTEVDNNPNINPAIKCDCSYNNATVCHITKLKVYALNVVGQIPAELQNLTYLSNLNLMQNYLTGPVPSFIGKFPMQYLSLAINPLSGTLPKELGNLTNLISLGISLNNFTGELPSELGNLAKLEQIYFDSSGFSGPFPSAFSKLKNLKILWASDNDFIGKIPDFLGSLTKLEDLRFQGNSFEGPIPESLSNLTKLTSLRIGDIVNGSSSLSFISNLTSLNVLILRNCRISDNLATVNFSNLAGLTLLDLSFNNITGQIPQSILNLDSLGFLFLGNNSLSGSLPNVKSPSLNNLDFSYNQLSGSFPSWVTQNNLQLNLVANNFVLGSSNNSILPSGLSCLQQDIPCFRNSPEYSSFAVDCGSNRSMTGSDNTFYEIDPTNIGAASYYVTGQTRWGVSNVGKFNEAPNGSYMIYSSQQFQNALDSELFQTARMSPSSLRYYGIGLENGNYTVELQFAEFAYPESLTWQSTGRRVFDIYVQGHLKEKNFDIRKTAGGKSYVAVYKKYNATVSRNFLEIHLFWAGKGTCCIPTQGYYGPMISALSVTPNFTPTVQNGVPKKKSKAGAIAGIVIGASVLGLAALVGVFMLVKKRRRVAQQQEELYNMVGRPNMFSNAELKLATDNFSSQNILGEGGYGPVYKGTLPDGRVIAVKQLSQTSHQGKSQFVTEVATISAVQHRNLVKLYGCCIDSNTPLLVYEYHENGSLDRALFGDSGLSLDWQTRFEVILGIARGLTYLHEESSVRIVHRDIKASNVLLDIELTPKISDFGLAKLFDEKKTHVSTKIAGTFGYLAPEYAMRGHLTEKADVFAFGVVAMETVAGRSNTDNSKEEDKIYLFEWAWELYERDQALSILDPRIEEFDSEEALRVIHVALLCTQGSPHQRPTMSRVVKMLTGDIEVTQVVTKPSYITEWQRRGGNSSYVTSAYSGDTTGEFSTQRETITPLTPSTAMTGVIDEGR</sequence>
<evidence type="ECO:0000256" key="3">
    <source>
        <dbReference type="ARBA" id="ARBA00022527"/>
    </source>
</evidence>
<protein>
    <recommendedName>
        <fullName evidence="2">non-specific serine/threonine protein kinase</fullName>
        <ecNumber evidence="2">2.7.11.1</ecNumber>
    </recommendedName>
</protein>
<dbReference type="SMART" id="SM00220">
    <property type="entry name" value="S_TKc"/>
    <property type="match status" value="1"/>
</dbReference>
<dbReference type="InterPro" id="IPR032675">
    <property type="entry name" value="LRR_dom_sf"/>
</dbReference>
<dbReference type="PANTHER" id="PTHR48006:SF34">
    <property type="entry name" value="OS08G0203700 PROTEIN"/>
    <property type="match status" value="1"/>
</dbReference>
<dbReference type="Gene3D" id="2.60.120.430">
    <property type="entry name" value="Galactose-binding lectin"/>
    <property type="match status" value="1"/>
</dbReference>
<dbReference type="EMBL" id="OZ075136">
    <property type="protein sequence ID" value="CAL5003410.1"/>
    <property type="molecule type" value="Genomic_DNA"/>
</dbReference>
<keyword evidence="10" id="KW-0547">Nucleotide-binding</keyword>
<evidence type="ECO:0000313" key="20">
    <source>
        <dbReference type="EMBL" id="CAL5003410.1"/>
    </source>
</evidence>
<dbReference type="SUPFAM" id="SSF56112">
    <property type="entry name" value="Protein kinase-like (PK-like)"/>
    <property type="match status" value="1"/>
</dbReference>
<evidence type="ECO:0000256" key="6">
    <source>
        <dbReference type="ARBA" id="ARBA00022679"/>
    </source>
</evidence>
<dbReference type="Gene3D" id="3.80.10.10">
    <property type="entry name" value="Ribonuclease Inhibitor"/>
    <property type="match status" value="2"/>
</dbReference>
<accession>A0ABC9BKR8</accession>
<dbReference type="InterPro" id="IPR001611">
    <property type="entry name" value="Leu-rich_rpt"/>
</dbReference>
<dbReference type="GO" id="GO:0004674">
    <property type="term" value="F:protein serine/threonine kinase activity"/>
    <property type="evidence" value="ECO:0007669"/>
    <property type="project" value="UniProtKB-KW"/>
</dbReference>
<comment type="subcellular location">
    <subcellularLocation>
        <location evidence="1">Membrane</location>
        <topology evidence="1">Single-pass membrane protein</topology>
    </subcellularLocation>
</comment>
<evidence type="ECO:0000256" key="4">
    <source>
        <dbReference type="ARBA" id="ARBA00022553"/>
    </source>
</evidence>
<evidence type="ECO:0000256" key="17">
    <source>
        <dbReference type="SAM" id="Phobius"/>
    </source>
</evidence>
<dbReference type="SUPFAM" id="SSF52058">
    <property type="entry name" value="L domain-like"/>
    <property type="match status" value="1"/>
</dbReference>
<name>A0ABC9BKR8_9POAL</name>
<evidence type="ECO:0000256" key="18">
    <source>
        <dbReference type="SAM" id="SignalP"/>
    </source>
</evidence>
<dbReference type="PROSITE" id="PS50011">
    <property type="entry name" value="PROTEIN_KINASE_DOM"/>
    <property type="match status" value="1"/>
</dbReference>
<evidence type="ECO:0000256" key="14">
    <source>
        <dbReference type="ARBA" id="ARBA00023136"/>
    </source>
</evidence>
<keyword evidence="14 17" id="KW-0472">Membrane</keyword>
<feature type="signal peptide" evidence="18">
    <location>
        <begin position="1"/>
        <end position="31"/>
    </location>
</feature>
<dbReference type="InterPro" id="IPR000719">
    <property type="entry name" value="Prot_kinase_dom"/>
</dbReference>
<keyword evidence="16" id="KW-0325">Glycoprotein</keyword>